<accession>A0A0D7AHJ5</accession>
<dbReference type="GO" id="GO:0005737">
    <property type="term" value="C:cytoplasm"/>
    <property type="evidence" value="ECO:0007669"/>
    <property type="project" value="TreeGrafter"/>
</dbReference>
<dbReference type="Pfam" id="PF00684">
    <property type="entry name" value="DnaJ_CXXCXGXG"/>
    <property type="match status" value="1"/>
</dbReference>
<sequence>MHFQRCIHTSRPLAASLKDPYGTLGVKRDASAADIKKAYFALARKYHPDTNPDKADRDKFVQIQEAYDILKDDAKRKSYDQYGAASQQQGFDPNAFSQGFSGFGSGFEFTGGGADLFESLFGGAFSFGGNGPRGFQASQGEMLETSINISFLEACKGASKTIYITPVVNCKICGGSGLRAGAKRTKCGTCKGKGTQTYVIQNGFHMTSNCRACDGTGSRVAENDKCQPCGGMGKVRERTSVDIRVPAGVEDGNVIAVRGAGDAALSPDGQRGDLLVRVHVAPSKAFVRQGSNLYHEARIPLQTALLGGKVRVPTLDGDVDVRVPGCTQQGEEMVMKGRGVVSPSSSRKGDLFIKFAVQLPRSLTKQQKNILQQYADDVAGVTSESTRSSQADDQNGTVCPSRQPSGWLSGAWSKLRELTGF</sequence>
<dbReference type="InterPro" id="IPR012724">
    <property type="entry name" value="DnaJ"/>
</dbReference>
<dbReference type="HAMAP" id="MF_01152">
    <property type="entry name" value="DnaJ"/>
    <property type="match status" value="1"/>
</dbReference>
<reference evidence="11 12" key="1">
    <citation type="journal article" date="2015" name="Fungal Genet. Biol.">
        <title>Evolution of novel wood decay mechanisms in Agaricales revealed by the genome sequences of Fistulina hepatica and Cylindrobasidium torrendii.</title>
        <authorList>
            <person name="Floudas D."/>
            <person name="Held B.W."/>
            <person name="Riley R."/>
            <person name="Nagy L.G."/>
            <person name="Koehler G."/>
            <person name="Ransdell A.S."/>
            <person name="Younus H."/>
            <person name="Chow J."/>
            <person name="Chiniquy J."/>
            <person name="Lipzen A."/>
            <person name="Tritt A."/>
            <person name="Sun H."/>
            <person name="Haridas S."/>
            <person name="LaButti K."/>
            <person name="Ohm R.A."/>
            <person name="Kues U."/>
            <person name="Blanchette R.A."/>
            <person name="Grigoriev I.V."/>
            <person name="Minto R.E."/>
            <person name="Hibbett D.S."/>
        </authorList>
    </citation>
    <scope>NUCLEOTIDE SEQUENCE [LARGE SCALE GENOMIC DNA]</scope>
    <source>
        <strain evidence="11 12">ATCC 64428</strain>
    </source>
</reference>
<dbReference type="InterPro" id="IPR001623">
    <property type="entry name" value="DnaJ_domain"/>
</dbReference>
<keyword evidence="2" id="KW-0677">Repeat</keyword>
<dbReference type="InterPro" id="IPR001305">
    <property type="entry name" value="HSP_DnaJ_Cys-rich_dom"/>
</dbReference>
<dbReference type="EMBL" id="KN881666">
    <property type="protein sequence ID" value="KIY51340.1"/>
    <property type="molecule type" value="Genomic_DNA"/>
</dbReference>
<dbReference type="CDD" id="cd10719">
    <property type="entry name" value="DnaJ_zf"/>
    <property type="match status" value="1"/>
</dbReference>
<evidence type="ECO:0000259" key="9">
    <source>
        <dbReference type="PROSITE" id="PS50076"/>
    </source>
</evidence>
<dbReference type="GO" id="GO:0051082">
    <property type="term" value="F:unfolded protein binding"/>
    <property type="evidence" value="ECO:0007669"/>
    <property type="project" value="InterPro"/>
</dbReference>
<keyword evidence="4 7" id="KW-0862">Zinc</keyword>
<evidence type="ECO:0000259" key="10">
    <source>
        <dbReference type="PROSITE" id="PS51188"/>
    </source>
</evidence>
<feature type="zinc finger region" description="CR-type" evidence="7">
    <location>
        <begin position="157"/>
        <end position="238"/>
    </location>
</feature>
<dbReference type="PROSITE" id="PS50076">
    <property type="entry name" value="DNAJ_2"/>
    <property type="match status" value="1"/>
</dbReference>
<evidence type="ECO:0000256" key="2">
    <source>
        <dbReference type="ARBA" id="ARBA00022737"/>
    </source>
</evidence>
<keyword evidence="1 7" id="KW-0479">Metal-binding</keyword>
<feature type="domain" description="J" evidence="9">
    <location>
        <begin position="19"/>
        <end position="83"/>
    </location>
</feature>
<dbReference type="PROSITE" id="PS51188">
    <property type="entry name" value="ZF_CR"/>
    <property type="match status" value="1"/>
</dbReference>
<dbReference type="InterPro" id="IPR008971">
    <property type="entry name" value="HSP40/DnaJ_pept-bd"/>
</dbReference>
<dbReference type="InterPro" id="IPR036410">
    <property type="entry name" value="HSP_DnaJ_Cys-rich_dom_sf"/>
</dbReference>
<keyword evidence="12" id="KW-1185">Reference proteome</keyword>
<dbReference type="CDD" id="cd06257">
    <property type="entry name" value="DnaJ"/>
    <property type="match status" value="1"/>
</dbReference>
<feature type="region of interest" description="Disordered" evidence="8">
    <location>
        <begin position="382"/>
        <end position="403"/>
    </location>
</feature>
<evidence type="ECO:0000313" key="11">
    <source>
        <dbReference type="EMBL" id="KIY51340.1"/>
    </source>
</evidence>
<evidence type="ECO:0000256" key="3">
    <source>
        <dbReference type="ARBA" id="ARBA00022771"/>
    </source>
</evidence>
<dbReference type="FunFam" id="2.10.230.10:FF:000001">
    <property type="entry name" value="DnaJ subfamily A member 2"/>
    <property type="match status" value="1"/>
</dbReference>
<dbReference type="InterPro" id="IPR018253">
    <property type="entry name" value="DnaJ_domain_CS"/>
</dbReference>
<dbReference type="Pfam" id="PF00226">
    <property type="entry name" value="DnaJ"/>
    <property type="match status" value="1"/>
</dbReference>
<evidence type="ECO:0000256" key="4">
    <source>
        <dbReference type="ARBA" id="ARBA00022833"/>
    </source>
</evidence>
<dbReference type="Gene3D" id="2.60.260.20">
    <property type="entry name" value="Urease metallochaperone UreE, N-terminal domain"/>
    <property type="match status" value="2"/>
</dbReference>
<dbReference type="OrthoDB" id="10256793at2759"/>
<dbReference type="InterPro" id="IPR002939">
    <property type="entry name" value="DnaJ_C"/>
</dbReference>
<evidence type="ECO:0000256" key="7">
    <source>
        <dbReference type="PROSITE-ProRule" id="PRU00546"/>
    </source>
</evidence>
<organism evidence="11 12">
    <name type="scientific">Fistulina hepatica ATCC 64428</name>
    <dbReference type="NCBI Taxonomy" id="1128425"/>
    <lineage>
        <taxon>Eukaryota</taxon>
        <taxon>Fungi</taxon>
        <taxon>Dikarya</taxon>
        <taxon>Basidiomycota</taxon>
        <taxon>Agaricomycotina</taxon>
        <taxon>Agaricomycetes</taxon>
        <taxon>Agaricomycetidae</taxon>
        <taxon>Agaricales</taxon>
        <taxon>Fistulinaceae</taxon>
        <taxon>Fistulina</taxon>
    </lineage>
</organism>
<dbReference type="InterPro" id="IPR036869">
    <property type="entry name" value="J_dom_sf"/>
</dbReference>
<evidence type="ECO:0000256" key="1">
    <source>
        <dbReference type="ARBA" id="ARBA00022723"/>
    </source>
</evidence>
<evidence type="ECO:0000256" key="8">
    <source>
        <dbReference type="SAM" id="MobiDB-lite"/>
    </source>
</evidence>
<dbReference type="AlphaFoldDB" id="A0A0D7AHJ5"/>
<gene>
    <name evidence="11" type="ORF">FISHEDRAFT_37575</name>
</gene>
<keyword evidence="5" id="KW-0143">Chaperone</keyword>
<dbReference type="GO" id="GO:0009408">
    <property type="term" value="P:response to heat"/>
    <property type="evidence" value="ECO:0007669"/>
    <property type="project" value="InterPro"/>
</dbReference>
<name>A0A0D7AHJ5_9AGAR</name>
<dbReference type="PANTHER" id="PTHR43096">
    <property type="entry name" value="DNAJ HOMOLOG 1, MITOCHONDRIAL-RELATED"/>
    <property type="match status" value="1"/>
</dbReference>
<protein>
    <recommendedName>
        <fullName evidence="6">DnaJ homolog 1, mitochondrial</fullName>
    </recommendedName>
</protein>
<dbReference type="SUPFAM" id="SSF57938">
    <property type="entry name" value="DnaJ/Hsp40 cysteine-rich domain"/>
    <property type="match status" value="1"/>
</dbReference>
<evidence type="ECO:0000256" key="6">
    <source>
        <dbReference type="ARBA" id="ARBA00072890"/>
    </source>
</evidence>
<dbReference type="Pfam" id="PF01556">
    <property type="entry name" value="DnaJ_C"/>
    <property type="match status" value="1"/>
</dbReference>
<dbReference type="SUPFAM" id="SSF46565">
    <property type="entry name" value="Chaperone J-domain"/>
    <property type="match status" value="1"/>
</dbReference>
<dbReference type="CDD" id="cd10747">
    <property type="entry name" value="DnaJ_C"/>
    <property type="match status" value="1"/>
</dbReference>
<dbReference type="Proteomes" id="UP000054144">
    <property type="component" value="Unassembled WGS sequence"/>
</dbReference>
<dbReference type="PRINTS" id="PR00625">
    <property type="entry name" value="JDOMAIN"/>
</dbReference>
<dbReference type="SUPFAM" id="SSF49493">
    <property type="entry name" value="HSP40/DnaJ peptide-binding domain"/>
    <property type="match status" value="2"/>
</dbReference>
<dbReference type="SMART" id="SM00271">
    <property type="entry name" value="DnaJ"/>
    <property type="match status" value="1"/>
</dbReference>
<dbReference type="GO" id="GO:0008270">
    <property type="term" value="F:zinc ion binding"/>
    <property type="evidence" value="ECO:0007669"/>
    <property type="project" value="UniProtKB-KW"/>
</dbReference>
<dbReference type="GO" id="GO:0042026">
    <property type="term" value="P:protein refolding"/>
    <property type="evidence" value="ECO:0007669"/>
    <property type="project" value="TreeGrafter"/>
</dbReference>
<keyword evidence="3 7" id="KW-0863">Zinc-finger</keyword>
<dbReference type="GO" id="GO:0031072">
    <property type="term" value="F:heat shock protein binding"/>
    <property type="evidence" value="ECO:0007669"/>
    <property type="project" value="InterPro"/>
</dbReference>
<dbReference type="PROSITE" id="PS00636">
    <property type="entry name" value="DNAJ_1"/>
    <property type="match status" value="1"/>
</dbReference>
<evidence type="ECO:0000313" key="12">
    <source>
        <dbReference type="Proteomes" id="UP000054144"/>
    </source>
</evidence>
<dbReference type="PANTHER" id="PTHR43096:SF52">
    <property type="entry name" value="DNAJ HOMOLOG 1, MITOCHONDRIAL-RELATED"/>
    <property type="match status" value="1"/>
</dbReference>
<dbReference type="Gene3D" id="2.10.230.10">
    <property type="entry name" value="Heat shock protein DnaJ, cysteine-rich domain"/>
    <property type="match status" value="1"/>
</dbReference>
<proteinExistence type="inferred from homology"/>
<dbReference type="GO" id="GO:0005524">
    <property type="term" value="F:ATP binding"/>
    <property type="evidence" value="ECO:0007669"/>
    <property type="project" value="InterPro"/>
</dbReference>
<evidence type="ECO:0000256" key="5">
    <source>
        <dbReference type="ARBA" id="ARBA00023186"/>
    </source>
</evidence>
<dbReference type="FunFam" id="2.60.260.20:FF:000005">
    <property type="entry name" value="Chaperone protein dnaJ 1, mitochondrial"/>
    <property type="match status" value="1"/>
</dbReference>
<dbReference type="Gene3D" id="1.10.287.110">
    <property type="entry name" value="DnaJ domain"/>
    <property type="match status" value="1"/>
</dbReference>
<feature type="domain" description="CR-type" evidence="10">
    <location>
        <begin position="157"/>
        <end position="238"/>
    </location>
</feature>